<dbReference type="Proteomes" id="UP000595662">
    <property type="component" value="Chromosome 1"/>
</dbReference>
<dbReference type="GeneID" id="90952620"/>
<dbReference type="RefSeq" id="XP_065956216.1">
    <property type="nucleotide sequence ID" value="XM_066100816.1"/>
</dbReference>
<evidence type="ECO:0000313" key="2">
    <source>
        <dbReference type="Proteomes" id="UP000595662"/>
    </source>
</evidence>
<proteinExistence type="predicted"/>
<reference evidence="1 2" key="1">
    <citation type="submission" date="2020-08" db="EMBL/GenBank/DDBJ databases">
        <title>The completed genome sequence of the pathogenic ascomycete fungus Penicillium digitatum.</title>
        <authorList>
            <person name="Wang M."/>
        </authorList>
    </citation>
    <scope>NUCLEOTIDE SEQUENCE [LARGE SCALE GENOMIC DNA]</scope>
    <source>
        <strain evidence="1 2">PdW03</strain>
    </source>
</reference>
<sequence length="73" mass="8185">MFLPTSFNFITHTPNTLTLEIIISINFIKVPALIQLHSISLPTFPDSSLPEALNQSLQIQTSPKARPQLIRKT</sequence>
<name>A0A7T6XIQ5_PENDI</name>
<dbReference type="AlphaFoldDB" id="A0A7T6XIQ5"/>
<gene>
    <name evidence="1" type="ORF">Pdw03_4704</name>
</gene>
<protein>
    <submittedName>
        <fullName evidence="1">Uncharacterized protein</fullName>
    </submittedName>
</protein>
<evidence type="ECO:0000313" key="1">
    <source>
        <dbReference type="EMBL" id="QQK41850.1"/>
    </source>
</evidence>
<dbReference type="EMBL" id="CP060774">
    <property type="protein sequence ID" value="QQK41850.1"/>
    <property type="molecule type" value="Genomic_DNA"/>
</dbReference>
<accession>A0A7T6XIQ5</accession>
<organism evidence="1 2">
    <name type="scientific">Penicillium digitatum</name>
    <name type="common">Green mold</name>
    <dbReference type="NCBI Taxonomy" id="36651"/>
    <lineage>
        <taxon>Eukaryota</taxon>
        <taxon>Fungi</taxon>
        <taxon>Dikarya</taxon>
        <taxon>Ascomycota</taxon>
        <taxon>Pezizomycotina</taxon>
        <taxon>Eurotiomycetes</taxon>
        <taxon>Eurotiomycetidae</taxon>
        <taxon>Eurotiales</taxon>
        <taxon>Aspergillaceae</taxon>
        <taxon>Penicillium</taxon>
    </lineage>
</organism>